<reference evidence="13" key="1">
    <citation type="submission" date="2021-03" db="EMBL/GenBank/DDBJ databases">
        <title>Acanthopleuribacteraceae sp. M133.</title>
        <authorList>
            <person name="Wang G."/>
        </authorList>
    </citation>
    <scope>NUCLEOTIDE SEQUENCE</scope>
    <source>
        <strain evidence="13">M133</strain>
    </source>
</reference>
<evidence type="ECO:0000256" key="11">
    <source>
        <dbReference type="HAMAP-Rule" id="MF_00036"/>
    </source>
</evidence>
<dbReference type="Gene3D" id="3.10.310.40">
    <property type="match status" value="1"/>
</dbReference>
<keyword evidence="9 11" id="KW-0648">Protein biosynthesis</keyword>
<dbReference type="InterPro" id="IPR012947">
    <property type="entry name" value="tRNA_SAD"/>
</dbReference>
<evidence type="ECO:0000259" key="12">
    <source>
        <dbReference type="PROSITE" id="PS50860"/>
    </source>
</evidence>
<evidence type="ECO:0000256" key="10">
    <source>
        <dbReference type="ARBA" id="ARBA00023146"/>
    </source>
</evidence>
<feature type="domain" description="Alanyl-transfer RNA synthetases family profile" evidence="12">
    <location>
        <begin position="1"/>
        <end position="709"/>
    </location>
</feature>
<evidence type="ECO:0000256" key="8">
    <source>
        <dbReference type="ARBA" id="ARBA00022884"/>
    </source>
</evidence>
<feature type="binding site" evidence="11">
    <location>
        <position position="564"/>
    </location>
    <ligand>
        <name>Zn(2+)</name>
        <dbReference type="ChEBI" id="CHEBI:29105"/>
    </ligand>
</feature>
<dbReference type="NCBIfam" id="TIGR00344">
    <property type="entry name" value="alaS"/>
    <property type="match status" value="1"/>
</dbReference>
<dbReference type="Pfam" id="PF01411">
    <property type="entry name" value="tRNA-synt_2c"/>
    <property type="match status" value="1"/>
</dbReference>
<dbReference type="Gene3D" id="3.30.980.10">
    <property type="entry name" value="Threonyl-trna Synthetase, Chain A, domain 2"/>
    <property type="match status" value="1"/>
</dbReference>
<dbReference type="FunFam" id="3.10.310.40:FF:000001">
    <property type="entry name" value="Alanine--tRNA ligase"/>
    <property type="match status" value="1"/>
</dbReference>
<dbReference type="InterPro" id="IPR018163">
    <property type="entry name" value="Thr/Ala-tRNA-synth_IIc_edit"/>
</dbReference>
<dbReference type="HAMAP" id="MF_00036_B">
    <property type="entry name" value="Ala_tRNA_synth_B"/>
    <property type="match status" value="1"/>
</dbReference>
<comment type="cofactor">
    <cofactor evidence="11">
        <name>Zn(2+)</name>
        <dbReference type="ChEBI" id="CHEBI:29105"/>
    </cofactor>
    <text evidence="11">Binds 1 zinc ion per subunit.</text>
</comment>
<dbReference type="GO" id="GO:0004813">
    <property type="term" value="F:alanine-tRNA ligase activity"/>
    <property type="evidence" value="ECO:0007669"/>
    <property type="project" value="UniProtKB-UniRule"/>
</dbReference>
<feature type="binding site" evidence="11">
    <location>
        <position position="666"/>
    </location>
    <ligand>
        <name>Zn(2+)</name>
        <dbReference type="ChEBI" id="CHEBI:29105"/>
    </ligand>
</feature>
<dbReference type="KEGG" id="scor:J3U87_09700"/>
<evidence type="ECO:0000256" key="7">
    <source>
        <dbReference type="ARBA" id="ARBA00022840"/>
    </source>
</evidence>
<dbReference type="InterPro" id="IPR003156">
    <property type="entry name" value="DHHA1_dom"/>
</dbReference>
<keyword evidence="2 11" id="KW-0820">tRNA-binding</keyword>
<dbReference type="PANTHER" id="PTHR11777:SF9">
    <property type="entry name" value="ALANINE--TRNA LIGASE, CYTOPLASMIC"/>
    <property type="match status" value="1"/>
</dbReference>
<dbReference type="InterPro" id="IPR002318">
    <property type="entry name" value="Ala-tRNA-lgiase_IIc"/>
</dbReference>
<dbReference type="FunFam" id="3.30.980.10:FF:000004">
    <property type="entry name" value="Alanine--tRNA ligase, cytoplasmic"/>
    <property type="match status" value="1"/>
</dbReference>
<comment type="function">
    <text evidence="11">Catalyzes the attachment of alanine to tRNA(Ala) in a two-step reaction: alanine is first activated by ATP to form Ala-AMP and then transferred to the acceptor end of tRNA(Ala). Also edits incorrectly charged Ser-tRNA(Ala) and Gly-tRNA(Ala) via its editing domain.</text>
</comment>
<sequence length="868" mass="96593">MKSAEIRERFLAFFERHGHQRVASSSLIPANDPTLLFANAGMNQFKDAFLGREDRGYRTACSSQKCVRAGGKHNDLENVGYTARHHTFFEMLGNFSFGDYFKEEAIELSWQFLTVDLGIPTDRLYVTVFRDDDEAFAIWRDKVGVPADRIFRFDEKDNFWSMGDTGPCGPCSEIFYDYREMVPGPADPFEAIESGSDKVVEIWNLVFMQFDRDEKGDLNPLPNPSIDTGMGLERIASVMQGVSSNYQTDLFQDIMNPVAANLGLEMGREASVDAALRVIADHLRAMTFLIADGVRPSNEGRGYVLRRIMRRAMVFGKNVGQEGPFLHRQVGVVVDKMKDIYPNLDQERPQIQLLVEVEEKQFERTIRNGLPVLEKYLDRFVAEGREQVPGDVMYHIYETFGFPIDLMEDVARDRKLGLDHAGYREVLAAQGSDAKKPAQAKVHPQLLADAERFETEMTCHAGLKGSGTLKRILVGDAPVEDLEAGHEAVLVLDRTSFYAESGGQIGDRGMIRGGDAVFEVEETTKVLDKLVLHKGKLVEGRLAIGAELSTEVDPAFRRDTMKNHTATHLLHQALREVLGLHVRQAGSLVDPEKLRFDFNHFAPMTNEEIEWVEDLVNREILADTRVATAVMAQQDAMESGAIAFFGDKYGDTVRVVSVGDYSKEFCGGTHVGATGEIGCLKIVSERGLASGVRRLIALTGPRAFQRFRESETLLREAGDRFFLKRDQFLSGLERMVEEKRALEQKVEELKMKLAKGGASDERTESVGDFKVLIKRVSEVSGGQLRQLSDELLQRIKDGVVLLAAEADGKAQLLVKTNRKDVHAGNLVREMAALVGGKGGGRPDMAMAGGKDTGKIDEALEKGLSLLRA</sequence>
<organism evidence="13 14">
    <name type="scientific">Sulfidibacter corallicola</name>
    <dbReference type="NCBI Taxonomy" id="2818388"/>
    <lineage>
        <taxon>Bacteria</taxon>
        <taxon>Pseudomonadati</taxon>
        <taxon>Acidobacteriota</taxon>
        <taxon>Holophagae</taxon>
        <taxon>Acanthopleuribacterales</taxon>
        <taxon>Acanthopleuribacteraceae</taxon>
        <taxon>Sulfidibacter</taxon>
    </lineage>
</organism>
<dbReference type="InterPro" id="IPR018164">
    <property type="entry name" value="Ala-tRNA-synth_IIc_N"/>
</dbReference>
<dbReference type="SUPFAM" id="SSF55681">
    <property type="entry name" value="Class II aaRS and biotin synthetases"/>
    <property type="match status" value="1"/>
</dbReference>
<dbReference type="SUPFAM" id="SSF101353">
    <property type="entry name" value="Putative anticodon-binding domain of alanyl-tRNA synthetase (AlaRS)"/>
    <property type="match status" value="1"/>
</dbReference>
<dbReference type="FunFam" id="3.30.54.20:FF:000001">
    <property type="entry name" value="Alanine--tRNA ligase"/>
    <property type="match status" value="1"/>
</dbReference>
<dbReference type="Gene3D" id="3.30.54.20">
    <property type="match status" value="1"/>
</dbReference>
<comment type="catalytic activity">
    <reaction evidence="11">
        <text>tRNA(Ala) + L-alanine + ATP = L-alanyl-tRNA(Ala) + AMP + diphosphate</text>
        <dbReference type="Rhea" id="RHEA:12540"/>
        <dbReference type="Rhea" id="RHEA-COMP:9657"/>
        <dbReference type="Rhea" id="RHEA-COMP:9923"/>
        <dbReference type="ChEBI" id="CHEBI:30616"/>
        <dbReference type="ChEBI" id="CHEBI:33019"/>
        <dbReference type="ChEBI" id="CHEBI:57972"/>
        <dbReference type="ChEBI" id="CHEBI:78442"/>
        <dbReference type="ChEBI" id="CHEBI:78497"/>
        <dbReference type="ChEBI" id="CHEBI:456215"/>
        <dbReference type="EC" id="6.1.1.7"/>
    </reaction>
</comment>
<evidence type="ECO:0000256" key="2">
    <source>
        <dbReference type="ARBA" id="ARBA00022555"/>
    </source>
</evidence>
<comment type="domain">
    <text evidence="11">Consists of three domains; the N-terminal catalytic domain, the editing domain and the C-terminal C-Ala domain. The editing domain removes incorrectly charged amino acids, while the C-Ala domain, along with tRNA(Ala), serves as a bridge to cooperatively bring together the editing and aminoacylation centers thus stimulating deacylation of misacylated tRNAs.</text>
</comment>
<keyword evidence="3 11" id="KW-0436">Ligase</keyword>
<dbReference type="GO" id="GO:0000049">
    <property type="term" value="F:tRNA binding"/>
    <property type="evidence" value="ECO:0007669"/>
    <property type="project" value="UniProtKB-KW"/>
</dbReference>
<evidence type="ECO:0000256" key="5">
    <source>
        <dbReference type="ARBA" id="ARBA00022741"/>
    </source>
</evidence>
<keyword evidence="5 11" id="KW-0547">Nucleotide-binding</keyword>
<feature type="binding site" evidence="11">
    <location>
        <position position="568"/>
    </location>
    <ligand>
        <name>Zn(2+)</name>
        <dbReference type="ChEBI" id="CHEBI:29105"/>
    </ligand>
</feature>
<dbReference type="EMBL" id="CP071793">
    <property type="protein sequence ID" value="QTD52738.1"/>
    <property type="molecule type" value="Genomic_DNA"/>
</dbReference>
<keyword evidence="8 11" id="KW-0694">RNA-binding</keyword>
<dbReference type="GO" id="GO:0005829">
    <property type="term" value="C:cytosol"/>
    <property type="evidence" value="ECO:0007669"/>
    <property type="project" value="TreeGrafter"/>
</dbReference>
<dbReference type="FunFam" id="3.30.930.10:FF:000004">
    <property type="entry name" value="Alanine--tRNA ligase"/>
    <property type="match status" value="1"/>
</dbReference>
<dbReference type="SUPFAM" id="SSF55186">
    <property type="entry name" value="ThrRS/AlaRS common domain"/>
    <property type="match status" value="1"/>
</dbReference>
<keyword evidence="6 11" id="KW-0862">Zinc</keyword>
<dbReference type="InterPro" id="IPR045864">
    <property type="entry name" value="aa-tRNA-synth_II/BPL/LPL"/>
</dbReference>
<keyword evidence="4 11" id="KW-0479">Metal-binding</keyword>
<evidence type="ECO:0000256" key="1">
    <source>
        <dbReference type="ARBA" id="ARBA00008226"/>
    </source>
</evidence>
<dbReference type="PRINTS" id="PR00980">
    <property type="entry name" value="TRNASYNTHALA"/>
</dbReference>
<dbReference type="CDD" id="cd00673">
    <property type="entry name" value="AlaRS_core"/>
    <property type="match status" value="1"/>
</dbReference>
<dbReference type="Pfam" id="PF07973">
    <property type="entry name" value="tRNA_SAD"/>
    <property type="match status" value="1"/>
</dbReference>
<dbReference type="PROSITE" id="PS50860">
    <property type="entry name" value="AA_TRNA_LIGASE_II_ALA"/>
    <property type="match status" value="1"/>
</dbReference>
<dbReference type="InterPro" id="IPR018165">
    <property type="entry name" value="Ala-tRNA-synth_IIc_core"/>
</dbReference>
<dbReference type="SUPFAM" id="SSF50447">
    <property type="entry name" value="Translation proteins"/>
    <property type="match status" value="1"/>
</dbReference>
<comment type="similarity">
    <text evidence="1 11">Belongs to the class-II aminoacyl-tRNA synthetase family.</text>
</comment>
<evidence type="ECO:0000313" key="13">
    <source>
        <dbReference type="EMBL" id="QTD52738.1"/>
    </source>
</evidence>
<dbReference type="InterPro" id="IPR050058">
    <property type="entry name" value="Ala-tRNA_ligase"/>
</dbReference>
<protein>
    <recommendedName>
        <fullName evidence="11">Alanine--tRNA ligase</fullName>
        <ecNumber evidence="11">6.1.1.7</ecNumber>
    </recommendedName>
    <alternativeName>
        <fullName evidence="11">Alanyl-tRNA synthetase</fullName>
        <shortName evidence="11">AlaRS</shortName>
    </alternativeName>
</protein>
<evidence type="ECO:0000313" key="14">
    <source>
        <dbReference type="Proteomes" id="UP000663929"/>
    </source>
</evidence>
<dbReference type="Proteomes" id="UP000663929">
    <property type="component" value="Chromosome"/>
</dbReference>
<keyword evidence="7 11" id="KW-0067">ATP-binding</keyword>
<evidence type="ECO:0000256" key="3">
    <source>
        <dbReference type="ARBA" id="ARBA00022598"/>
    </source>
</evidence>
<dbReference type="InterPro" id="IPR018162">
    <property type="entry name" value="Ala-tRNA-ligase_IIc_anticod-bd"/>
</dbReference>
<dbReference type="GO" id="GO:0008270">
    <property type="term" value="F:zinc ion binding"/>
    <property type="evidence" value="ECO:0007669"/>
    <property type="project" value="UniProtKB-UniRule"/>
</dbReference>
<dbReference type="Pfam" id="PF02272">
    <property type="entry name" value="DHHA1"/>
    <property type="match status" value="1"/>
</dbReference>
<dbReference type="InterPro" id="IPR009000">
    <property type="entry name" value="Transl_B-barrel_sf"/>
</dbReference>
<accession>A0A8A4TUD1</accession>
<keyword evidence="14" id="KW-1185">Reference proteome</keyword>
<dbReference type="GO" id="GO:0005524">
    <property type="term" value="F:ATP binding"/>
    <property type="evidence" value="ECO:0007669"/>
    <property type="project" value="UniProtKB-UniRule"/>
</dbReference>
<dbReference type="SMART" id="SM00863">
    <property type="entry name" value="tRNA_SAD"/>
    <property type="match status" value="1"/>
</dbReference>
<keyword evidence="10 11" id="KW-0030">Aminoacyl-tRNA synthetase</keyword>
<evidence type="ECO:0000256" key="9">
    <source>
        <dbReference type="ARBA" id="ARBA00022917"/>
    </source>
</evidence>
<dbReference type="PANTHER" id="PTHR11777">
    <property type="entry name" value="ALANYL-TRNA SYNTHETASE"/>
    <property type="match status" value="1"/>
</dbReference>
<keyword evidence="11" id="KW-0963">Cytoplasm</keyword>
<proteinExistence type="inferred from homology"/>
<name>A0A8A4TUD1_SULCO</name>
<dbReference type="Gene3D" id="2.40.30.130">
    <property type="match status" value="1"/>
</dbReference>
<dbReference type="RefSeq" id="WP_237382840.1">
    <property type="nucleotide sequence ID" value="NZ_CP071793.1"/>
</dbReference>
<dbReference type="InterPro" id="IPR023033">
    <property type="entry name" value="Ala_tRNA_ligase_euk/bac"/>
</dbReference>
<evidence type="ECO:0000256" key="4">
    <source>
        <dbReference type="ARBA" id="ARBA00022723"/>
    </source>
</evidence>
<dbReference type="EC" id="6.1.1.7" evidence="11"/>
<dbReference type="GO" id="GO:0006419">
    <property type="term" value="P:alanyl-tRNA aminoacylation"/>
    <property type="evidence" value="ECO:0007669"/>
    <property type="project" value="UniProtKB-UniRule"/>
</dbReference>
<evidence type="ECO:0000256" key="6">
    <source>
        <dbReference type="ARBA" id="ARBA00022833"/>
    </source>
</evidence>
<dbReference type="AlphaFoldDB" id="A0A8A4TUD1"/>
<dbReference type="GO" id="GO:0002161">
    <property type="term" value="F:aminoacyl-tRNA deacylase activity"/>
    <property type="evidence" value="ECO:0007669"/>
    <property type="project" value="TreeGrafter"/>
</dbReference>
<feature type="binding site" evidence="11">
    <location>
        <position position="670"/>
    </location>
    <ligand>
        <name>Zn(2+)</name>
        <dbReference type="ChEBI" id="CHEBI:29105"/>
    </ligand>
</feature>
<comment type="subcellular location">
    <subcellularLocation>
        <location evidence="11">Cytoplasm</location>
    </subcellularLocation>
</comment>
<dbReference type="Gene3D" id="3.30.930.10">
    <property type="entry name" value="Bira Bifunctional Protein, Domain 2"/>
    <property type="match status" value="1"/>
</dbReference>
<gene>
    <name evidence="11 13" type="primary">alaS</name>
    <name evidence="13" type="ORF">J3U87_09700</name>
</gene>